<dbReference type="Gene3D" id="2.40.160.160">
    <property type="entry name" value="Inverse autotransporter, beta-domain"/>
    <property type="match status" value="1"/>
</dbReference>
<feature type="domain" description="Big-1" evidence="3">
    <location>
        <begin position="745"/>
        <end position="837"/>
    </location>
</feature>
<dbReference type="InterPro" id="IPR051715">
    <property type="entry name" value="Intimin-Invasin_domain"/>
</dbReference>
<dbReference type="GO" id="GO:0009279">
    <property type="term" value="C:cell outer membrane"/>
    <property type="evidence" value="ECO:0007669"/>
    <property type="project" value="TreeGrafter"/>
</dbReference>
<dbReference type="SMART" id="SM00634">
    <property type="entry name" value="BID_1"/>
    <property type="match status" value="7"/>
</dbReference>
<dbReference type="InterPro" id="IPR024519">
    <property type="entry name" value="IAT_beta"/>
</dbReference>
<evidence type="ECO:0000313" key="4">
    <source>
        <dbReference type="EMBL" id="SUD99113.1"/>
    </source>
</evidence>
<dbReference type="PROSITE" id="PS51127">
    <property type="entry name" value="BIG1"/>
    <property type="match status" value="4"/>
</dbReference>
<feature type="region of interest" description="Disordered" evidence="2">
    <location>
        <begin position="63"/>
        <end position="111"/>
    </location>
</feature>
<feature type="compositionally biased region" description="Polar residues" evidence="2">
    <location>
        <begin position="136"/>
        <end position="148"/>
    </location>
</feature>
<dbReference type="EMBL" id="UGTZ01000002">
    <property type="protein sequence ID" value="SUD99113.1"/>
    <property type="molecule type" value="Genomic_DNA"/>
</dbReference>
<gene>
    <name evidence="4" type="primary">eae_5</name>
    <name evidence="4" type="ORF">NCTC11801_04840</name>
</gene>
<accession>A0A379LQC2</accession>
<organism evidence="4 5">
    <name type="scientific">Providencia rettgeri</name>
    <dbReference type="NCBI Taxonomy" id="587"/>
    <lineage>
        <taxon>Bacteria</taxon>
        <taxon>Pseudomonadati</taxon>
        <taxon>Pseudomonadota</taxon>
        <taxon>Gammaproteobacteria</taxon>
        <taxon>Enterobacterales</taxon>
        <taxon>Morganellaceae</taxon>
        <taxon>Providencia</taxon>
    </lineage>
</organism>
<dbReference type="Proteomes" id="UP000254208">
    <property type="component" value="Unassembled WGS sequence"/>
</dbReference>
<dbReference type="Pfam" id="PF11924">
    <property type="entry name" value="IAT_beta"/>
    <property type="match status" value="1"/>
</dbReference>
<dbReference type="SUPFAM" id="SSF49373">
    <property type="entry name" value="Invasin/intimin cell-adhesion fragments"/>
    <property type="match status" value="10"/>
</dbReference>
<dbReference type="Pfam" id="PF09134">
    <property type="entry name" value="Invasin_D3"/>
    <property type="match status" value="1"/>
</dbReference>
<dbReference type="PANTHER" id="PTHR39576:SF2">
    <property type="entry name" value="ATTACHING AND EFFACING PROTEIN HOMOLOG-RELATED"/>
    <property type="match status" value="1"/>
</dbReference>
<comment type="similarity">
    <text evidence="1">Belongs to the intimin/invasin family.</text>
</comment>
<dbReference type="InterPro" id="IPR015217">
    <property type="entry name" value="Invasin_dom_3"/>
</dbReference>
<dbReference type="InterPro" id="IPR038177">
    <property type="entry name" value="IAT_beta_sf"/>
</dbReference>
<dbReference type="InterPro" id="IPR003344">
    <property type="entry name" value="Big_1_dom"/>
</dbReference>
<dbReference type="Pfam" id="PF02369">
    <property type="entry name" value="Big_1"/>
    <property type="match status" value="2"/>
</dbReference>
<proteinExistence type="inferred from homology"/>
<feature type="region of interest" description="Disordered" evidence="2">
    <location>
        <begin position="127"/>
        <end position="148"/>
    </location>
</feature>
<dbReference type="PANTHER" id="PTHR39576">
    <property type="entry name" value="ATTACHING AND EFFACING PROTEIN HOMOLOG-RELATED-RELATED"/>
    <property type="match status" value="1"/>
</dbReference>
<evidence type="ECO:0000256" key="1">
    <source>
        <dbReference type="ARBA" id="ARBA00010116"/>
    </source>
</evidence>
<sequence>MSSQVSSLPYYSKTRRLTAYILLVIQLFLPISVAFSAVVQAAEQESLDMMSTMSGIQALMEGNEGAAPESTTSPNSSDKKSSKTALGALGVPNFTVRDPNDFSAPPLHDNTVRQDDILSALPTLGLPETEDENKASPETQVAQGASQAGQLLSNGDAVDASIGYARSLGENLINQQITDWLNQYGKARVQLGTDKTGDADLLLPLIDKANSLVFSQVGIRANEDRNTTNLGLGYRQYQADWMWGVNSFYDYDITGGNSRVGVGSELWFDYLKFAGNGYFRLTDWHQSDLHAMRDYDERPANGFDLRAEGYLPSYPQLGAYAKYEQYFGKGISLSDSGVSASDLKDDPSRSTLGVSYTPFPLMTLKGETSRGDSNDSRLGLELTYRFGVPLNQQLDPEYVDLMRNLAGNRYDFVDRNYNIVMQYRKQELLTISLPDSMTAEAAALLPVTATVNKSKYGLKSIAWSAPELIAQGGQIQVTSPTTINLTLPAYVFQTRANEPQSYRVSAVGTDNEGNTSNTAVMWVNVKPSQETVASLTLSPNTVLLANNSDTYTATALIQNEKGEALVDKDVTFTVSGFTDNEKVTLTGGNGESGQSVTVRTDSQGQALITIKSKIAGDGVLKATMKNGNFRNATLRFAADASTAQITELVLTDDKAVANGKATNVAVATVKDQFGNVVEGFDLESSASNGAVVVTPSQVTNTQGQVTTSFTNMAAGSSVLTVKGNSTGTQKTVTAQFIADISTAKIASVVVDKDNAVANGQDRNTVTVTVVDGNGNVLANAPVTITVPGAAKYSTQPANGLTNSQGQLVINYTNTKAGTENYSVSINNSQEMAVLTFKADSANPSVSQSKLTVSPKTIKADGAETANITLILKDKFGNTISGQTVAFSTTLANTTISATQDNGQGDYLSTISGTQIGDAPISVLVNGKTLAVNSDSVTLVATSPVQATSSISVDKASYVAGGEILVTVTLKDMNGNIVVGQSPLLTSSAVSVANAEVKSGTRWIDNNNGSYSRAYLANTAGTGLLATLQLSDWSGDTVSSPYAITSGSAVALNSTIAVDKATYASGDEINVTVMLKDAQGNLVNGQAELLTSTTVKVPNSSLKTGANWIDNGDGTYTTTYVAEKAGSKLNATLQLTGWSSAKTSSPYAITAGDAVPLTSSITVDKSSYTAGSDIVVTVGLKDKQGNAVNGQASALSPTTVTVPNATPKANSSWVDNGNGTYTGTYVANTTGTNLKAQVQLSGWSSTVSSSVYTITAGNAVQVNSSVTVDNSTYTAGSDITVTVTLKDAEGNAVSGQASALTQDTVTVPNATPKASGNWVDNGDGTYTKTYVANTAGSNLQAEVKLTDWAGGVASGAYAITAGNADQANSSAMVDNTTYVAGTDITVTVTLKDAQGNSVRGQASALTGTVTVPNATPKASSRWVDNGDGTYTGTYVANTVGTGLKASVKLTDWTSAVESAGYAITVGKAVQSTSAVVVDNTTYVAGTDITVTVTLKDAEGNAVSGEASALTSSTVTVPNATPKASSRWVDNGDGTYTGTYVANTVGTGLKASVKLTDWSSAVESTGYAITVGDAVQSTSAVVVDNTTYVAGTDITVTVTLKDAEGNAVSGQASALTDTVTVPNATQKANSNWVDNGGWHVHRNVCGEHRGHGLKSQCEVDGLVKCC</sequence>
<dbReference type="InterPro" id="IPR013783">
    <property type="entry name" value="Ig-like_fold"/>
</dbReference>
<evidence type="ECO:0000259" key="3">
    <source>
        <dbReference type="PROSITE" id="PS51127"/>
    </source>
</evidence>
<protein>
    <submittedName>
        <fullName evidence="4">Gamma-intimin</fullName>
    </submittedName>
</protein>
<name>A0A379LQC2_PRORE</name>
<evidence type="ECO:0000256" key="2">
    <source>
        <dbReference type="SAM" id="MobiDB-lite"/>
    </source>
</evidence>
<feature type="domain" description="Big-1" evidence="3">
    <location>
        <begin position="847"/>
        <end position="939"/>
    </location>
</feature>
<dbReference type="Gene3D" id="2.60.40.10">
    <property type="entry name" value="Immunoglobulins"/>
    <property type="match status" value="11"/>
</dbReference>
<evidence type="ECO:0000313" key="5">
    <source>
        <dbReference type="Proteomes" id="UP000254208"/>
    </source>
</evidence>
<feature type="domain" description="Big-1" evidence="3">
    <location>
        <begin position="532"/>
        <end position="649"/>
    </location>
</feature>
<dbReference type="InterPro" id="IPR008964">
    <property type="entry name" value="Invasin/intimin_cell_adhesion"/>
</dbReference>
<feature type="domain" description="Big-1" evidence="3">
    <location>
        <begin position="651"/>
        <end position="737"/>
    </location>
</feature>
<reference evidence="4 5" key="1">
    <citation type="submission" date="2018-06" db="EMBL/GenBank/DDBJ databases">
        <authorList>
            <consortium name="Pathogen Informatics"/>
            <person name="Doyle S."/>
        </authorList>
    </citation>
    <scope>NUCLEOTIDE SEQUENCE [LARGE SCALE GENOMIC DNA]</scope>
    <source>
        <strain evidence="4 5">NCTC11801</strain>
    </source>
</reference>